<dbReference type="Proteomes" id="UP000094336">
    <property type="component" value="Unassembled WGS sequence"/>
</dbReference>
<dbReference type="GO" id="GO:0006283">
    <property type="term" value="P:transcription-coupled nucleotide-excision repair"/>
    <property type="evidence" value="ECO:0007669"/>
    <property type="project" value="EnsemblFungi"/>
</dbReference>
<dbReference type="GO" id="GO:0061635">
    <property type="term" value="P:regulation of protein complex stability"/>
    <property type="evidence" value="ECO:0007669"/>
    <property type="project" value="EnsemblFungi"/>
</dbReference>
<feature type="domain" description="Helicase C-terminal" evidence="14">
    <location>
        <begin position="631"/>
        <end position="791"/>
    </location>
</feature>
<evidence type="ECO:0000256" key="2">
    <source>
        <dbReference type="ARBA" id="ARBA00007025"/>
    </source>
</evidence>
<evidence type="ECO:0000256" key="9">
    <source>
        <dbReference type="ARBA" id="ARBA00023204"/>
    </source>
</evidence>
<sequence length="1043" mass="117315">MSEANSPQLTATTDLEAFGIQLVSQDSLERHIGERADKAMLEREAEIEQKRLEKAQVQLKKVQEKLYAMQKKLASPRTKISERRTLTGEIQWCQENELAAVQKDITDIQGRMDRAGSAQLESETRNEFLVRTGKITAFGNATAFAHDTSDVVSHQHLRTPGFAAASVPLVVEKHGEENEINPSGLSGTGPDACDKRIHEHDRDNVPDSERNMDDGDELFYQKRLRDWAERRAAARTAASIYETSKTTSETSEVDSGSSEMESEWQRPHPTIPDAVLNSDFRIPGDIYPSLFDYQKTCVQWLWELHQQKAGGIIGDEMGLGKTIQIIAFLAGLHYSGRLTKPVLVVCPATVLAQWVNEFHRWWPPLRTVILHATGSGMSKPQLEALEKDIEGELEAFSLLGSKANASAQEIVNRIFNKGHVLITTYVGLRIYSRYILPRQWGYVVLDEGHKIRNPDSAISLACKQLKTHNRIILSGTPIQNNLVELWSLFDFVFPGRLGTLPVFQTQFSVPINLGGYANATNVQVQTGYKCAVVLRDLVAPYLLRRLKADVARDLPKKHEMVLFCKLTAWQQRKYEEFLQSGDLQSIMSGKRQMLYGVDILRKICNHPDLVDRVILERKKGYGDPAKSGKMQVVRTLLDLWTAEGHRTLLFSQTRQMLDILENFLTTLGYRFLRMDGNTPIGQRQLLVDAFNEDASIPVFLLTTKVGGLGVNLTGADRVIIYDPDWNPSTDMQARERAWRLGQKKDVTIYRLMIAGSIEEKIYHRQIFKQFLTNKILKDPKQRRFFKMNELHDLFTLGDQNDKGSETADLFNGTERAFGGKERRLAKLVKGNDDDFYSVASMSGVSGLEKFQGEKEVDKDEKVMEGLLSSGIHSALEHDSIMLASSPVSAMAEREANRVAEEAVQALKRSRRRARGEIGVPTWTGRNGFAGKTPTELKVAPGIFSKPSPSPIASLSILKQLRSKKDDEQAQEMTEDVGKAELVARISAYLSQQPELFSKSGAIIESLGLELKGQQDMATVRLMLRLIANWSKERGGWVLKEEFK</sequence>
<keyword evidence="5" id="KW-0378">Hydrolase</keyword>
<dbReference type="EMBL" id="KV454439">
    <property type="protein sequence ID" value="ODQ77702.1"/>
    <property type="molecule type" value="Genomic_DNA"/>
</dbReference>
<keyword evidence="11" id="KW-0175">Coiled coil</keyword>
<evidence type="ECO:0000256" key="4">
    <source>
        <dbReference type="ARBA" id="ARBA00022763"/>
    </source>
</evidence>
<dbReference type="InterPro" id="IPR049730">
    <property type="entry name" value="SNF2/RAD54-like_C"/>
</dbReference>
<protein>
    <recommendedName>
        <fullName evidence="17">DNA repair and recombination protein RAD26</fullName>
    </recommendedName>
</protein>
<dbReference type="Pfam" id="PF00271">
    <property type="entry name" value="Helicase_C"/>
    <property type="match status" value="1"/>
</dbReference>
<dbReference type="FunFam" id="3.40.50.10810:FF:000039">
    <property type="entry name" value="DNA repair protein Rhp26/Rad26"/>
    <property type="match status" value="1"/>
</dbReference>
<evidence type="ECO:0000256" key="8">
    <source>
        <dbReference type="ARBA" id="ARBA00023125"/>
    </source>
</evidence>
<keyword evidence="4" id="KW-0227">DNA damage</keyword>
<dbReference type="RefSeq" id="XP_018983030.1">
    <property type="nucleotide sequence ID" value="XM_019132018.1"/>
</dbReference>
<feature type="region of interest" description="Disordered" evidence="12">
    <location>
        <begin position="242"/>
        <end position="269"/>
    </location>
</feature>
<evidence type="ECO:0000256" key="11">
    <source>
        <dbReference type="SAM" id="Coils"/>
    </source>
</evidence>
<dbReference type="GO" id="GO:0008094">
    <property type="term" value="F:ATP-dependent activity, acting on DNA"/>
    <property type="evidence" value="ECO:0007669"/>
    <property type="project" value="EnsemblFungi"/>
</dbReference>
<feature type="coiled-coil region" evidence="11">
    <location>
        <begin position="38"/>
        <end position="72"/>
    </location>
</feature>
<dbReference type="PROSITE" id="PS51192">
    <property type="entry name" value="HELICASE_ATP_BIND_1"/>
    <property type="match status" value="1"/>
</dbReference>
<dbReference type="OrthoDB" id="413460at2759"/>
<dbReference type="Pfam" id="PF00176">
    <property type="entry name" value="SNF2-rel_dom"/>
    <property type="match status" value="1"/>
</dbReference>
<comment type="similarity">
    <text evidence="2">Belongs to the SNF2/RAD54 helicase family.</text>
</comment>
<evidence type="ECO:0000259" key="14">
    <source>
        <dbReference type="PROSITE" id="PS51194"/>
    </source>
</evidence>
<evidence type="ECO:0000256" key="7">
    <source>
        <dbReference type="ARBA" id="ARBA00022840"/>
    </source>
</evidence>
<name>A0A1E3QKT6_9ASCO</name>
<dbReference type="STRING" id="984486.A0A1E3QKT6"/>
<dbReference type="InterPro" id="IPR038718">
    <property type="entry name" value="SNF2-like_sf"/>
</dbReference>
<dbReference type="InterPro" id="IPR014001">
    <property type="entry name" value="Helicase_ATP-bd"/>
</dbReference>
<dbReference type="GO" id="GO:0006357">
    <property type="term" value="P:regulation of transcription by RNA polymerase II"/>
    <property type="evidence" value="ECO:0007669"/>
    <property type="project" value="EnsemblFungi"/>
</dbReference>
<dbReference type="InterPro" id="IPR000330">
    <property type="entry name" value="SNF2_N"/>
</dbReference>
<dbReference type="PANTHER" id="PTHR45629:SF7">
    <property type="entry name" value="DNA EXCISION REPAIR PROTEIN ERCC-6-RELATED"/>
    <property type="match status" value="1"/>
</dbReference>
<dbReference type="SMART" id="SM00487">
    <property type="entry name" value="DEXDc"/>
    <property type="match status" value="1"/>
</dbReference>
<proteinExistence type="inferred from homology"/>
<organism evidence="15 16">
    <name type="scientific">Babjeviella inositovora NRRL Y-12698</name>
    <dbReference type="NCBI Taxonomy" id="984486"/>
    <lineage>
        <taxon>Eukaryota</taxon>
        <taxon>Fungi</taxon>
        <taxon>Dikarya</taxon>
        <taxon>Ascomycota</taxon>
        <taxon>Saccharomycotina</taxon>
        <taxon>Pichiomycetes</taxon>
        <taxon>Serinales incertae sedis</taxon>
        <taxon>Babjeviella</taxon>
    </lineage>
</organism>
<dbReference type="InterPro" id="IPR001650">
    <property type="entry name" value="Helicase_C-like"/>
</dbReference>
<evidence type="ECO:0000313" key="15">
    <source>
        <dbReference type="EMBL" id="ODQ77702.1"/>
    </source>
</evidence>
<gene>
    <name evidence="15" type="ORF">BABINDRAFT_41283</name>
</gene>
<comment type="subcellular location">
    <subcellularLocation>
        <location evidence="1">Nucleus</location>
    </subcellularLocation>
</comment>
<keyword evidence="9" id="KW-0234">DNA repair</keyword>
<dbReference type="CDD" id="cd18000">
    <property type="entry name" value="DEXHc_ERCC6"/>
    <property type="match status" value="1"/>
</dbReference>
<evidence type="ECO:0000256" key="6">
    <source>
        <dbReference type="ARBA" id="ARBA00022806"/>
    </source>
</evidence>
<keyword evidence="6" id="KW-0347">Helicase</keyword>
<keyword evidence="7" id="KW-0067">ATP-binding</keyword>
<keyword evidence="10" id="KW-0539">Nucleus</keyword>
<dbReference type="GO" id="GO:0000785">
    <property type="term" value="C:chromatin"/>
    <property type="evidence" value="ECO:0007669"/>
    <property type="project" value="EnsemblFungi"/>
</dbReference>
<dbReference type="CDD" id="cd18793">
    <property type="entry name" value="SF2_C_SNF"/>
    <property type="match status" value="1"/>
</dbReference>
<keyword evidence="3" id="KW-0547">Nucleotide-binding</keyword>
<evidence type="ECO:0000259" key="13">
    <source>
        <dbReference type="PROSITE" id="PS51192"/>
    </source>
</evidence>
<dbReference type="Pfam" id="PF25875">
    <property type="entry name" value="WHD_Rad26_CSB"/>
    <property type="match status" value="1"/>
</dbReference>
<dbReference type="GO" id="GO:0016787">
    <property type="term" value="F:hydrolase activity"/>
    <property type="evidence" value="ECO:0007669"/>
    <property type="project" value="UniProtKB-KW"/>
</dbReference>
<dbReference type="SMART" id="SM00490">
    <property type="entry name" value="HELICc"/>
    <property type="match status" value="1"/>
</dbReference>
<feature type="domain" description="Helicase ATP-binding" evidence="13">
    <location>
        <begin position="302"/>
        <end position="495"/>
    </location>
</feature>
<dbReference type="SUPFAM" id="SSF52540">
    <property type="entry name" value="P-loop containing nucleoside triphosphate hydrolases"/>
    <property type="match status" value="2"/>
</dbReference>
<evidence type="ECO:0000256" key="10">
    <source>
        <dbReference type="ARBA" id="ARBA00023242"/>
    </source>
</evidence>
<evidence type="ECO:0000256" key="5">
    <source>
        <dbReference type="ARBA" id="ARBA00022801"/>
    </source>
</evidence>
<dbReference type="GO" id="GO:0005524">
    <property type="term" value="F:ATP binding"/>
    <property type="evidence" value="ECO:0007669"/>
    <property type="project" value="InterPro"/>
</dbReference>
<keyword evidence="16" id="KW-1185">Reference proteome</keyword>
<dbReference type="PROSITE" id="PS51194">
    <property type="entry name" value="HELICASE_CTER"/>
    <property type="match status" value="1"/>
</dbReference>
<dbReference type="InterPro" id="IPR027417">
    <property type="entry name" value="P-loop_NTPase"/>
</dbReference>
<dbReference type="Gene3D" id="3.40.50.10810">
    <property type="entry name" value="Tandem AAA-ATPase domain"/>
    <property type="match status" value="1"/>
</dbReference>
<dbReference type="InterPro" id="IPR058951">
    <property type="entry name" value="WHD_Rad26_CSB-like"/>
</dbReference>
<accession>A0A1E3QKT6</accession>
<evidence type="ECO:0000256" key="1">
    <source>
        <dbReference type="ARBA" id="ARBA00004123"/>
    </source>
</evidence>
<evidence type="ECO:0000313" key="16">
    <source>
        <dbReference type="Proteomes" id="UP000094336"/>
    </source>
</evidence>
<evidence type="ECO:0000256" key="3">
    <source>
        <dbReference type="ARBA" id="ARBA00022741"/>
    </source>
</evidence>
<dbReference type="GO" id="GO:0005634">
    <property type="term" value="C:nucleus"/>
    <property type="evidence" value="ECO:0007669"/>
    <property type="project" value="TreeGrafter"/>
</dbReference>
<dbReference type="Gene3D" id="3.40.50.300">
    <property type="entry name" value="P-loop containing nucleotide triphosphate hydrolases"/>
    <property type="match status" value="1"/>
</dbReference>
<dbReference type="GeneID" id="30149871"/>
<evidence type="ECO:0008006" key="17">
    <source>
        <dbReference type="Google" id="ProtNLM"/>
    </source>
</evidence>
<reference evidence="16" key="1">
    <citation type="submission" date="2016-05" db="EMBL/GenBank/DDBJ databases">
        <title>Comparative genomics of biotechnologically important yeasts.</title>
        <authorList>
            <consortium name="DOE Joint Genome Institute"/>
            <person name="Riley R."/>
            <person name="Haridas S."/>
            <person name="Wolfe K.H."/>
            <person name="Lopes M.R."/>
            <person name="Hittinger C.T."/>
            <person name="Goker M."/>
            <person name="Salamov A."/>
            <person name="Wisecaver J."/>
            <person name="Long T.M."/>
            <person name="Aerts A.L."/>
            <person name="Barry K."/>
            <person name="Choi C."/>
            <person name="Clum A."/>
            <person name="Coughlan A.Y."/>
            <person name="Deshpande S."/>
            <person name="Douglass A.P."/>
            <person name="Hanson S.J."/>
            <person name="Klenk H.-P."/>
            <person name="Labutti K."/>
            <person name="Lapidus A."/>
            <person name="Lindquist E."/>
            <person name="Lipzen A."/>
            <person name="Meier-Kolthoff J.P."/>
            <person name="Ohm R.A."/>
            <person name="Otillar R.P."/>
            <person name="Pangilinan J."/>
            <person name="Peng Y."/>
            <person name="Rokas A."/>
            <person name="Rosa C.A."/>
            <person name="Scheuner C."/>
            <person name="Sibirny A.A."/>
            <person name="Slot J.C."/>
            <person name="Stielow J.B."/>
            <person name="Sun H."/>
            <person name="Kurtzman C.P."/>
            <person name="Blackwell M."/>
            <person name="Grigoriev I.V."/>
            <person name="Jeffries T.W."/>
        </authorList>
    </citation>
    <scope>NUCLEOTIDE SEQUENCE [LARGE SCALE GENOMIC DNA]</scope>
    <source>
        <strain evidence="16">NRRL Y-12698</strain>
    </source>
</reference>
<dbReference type="AlphaFoldDB" id="A0A1E3QKT6"/>
<dbReference type="PANTHER" id="PTHR45629">
    <property type="entry name" value="SNF2/RAD54 FAMILY MEMBER"/>
    <property type="match status" value="1"/>
</dbReference>
<dbReference type="InterPro" id="IPR050496">
    <property type="entry name" value="SNF2_RAD54_helicase_repair"/>
</dbReference>
<evidence type="ECO:0000256" key="12">
    <source>
        <dbReference type="SAM" id="MobiDB-lite"/>
    </source>
</evidence>
<keyword evidence="8" id="KW-0238">DNA-binding</keyword>